<evidence type="ECO:0000256" key="1">
    <source>
        <dbReference type="SAM" id="MobiDB-lite"/>
    </source>
</evidence>
<sequence>MKICPPRQYPAPRSHRRGQLPLASAKRRRNARTLYAVLCALLFSCTAMARDIHQNEALRLRESGQILPLEQLLDPVLRRYPGARLLDIELEEKKNTLVYEVELVTTQGVVRELKINARDGQILEDEED</sequence>
<comment type="caution">
    <text evidence="3">The sequence shown here is derived from an EMBL/GenBank/DDBJ whole genome shotgun (WGS) entry which is preliminary data.</text>
</comment>
<accession>A0ABR8TSV6</accession>
<evidence type="ECO:0000259" key="2">
    <source>
        <dbReference type="Pfam" id="PF03413"/>
    </source>
</evidence>
<feature type="region of interest" description="Disordered" evidence="1">
    <location>
        <begin position="1"/>
        <end position="24"/>
    </location>
</feature>
<proteinExistence type="predicted"/>
<dbReference type="Gene3D" id="3.10.450.40">
    <property type="match status" value="1"/>
</dbReference>
<dbReference type="EMBL" id="JACSQG010000013">
    <property type="protein sequence ID" value="MBD7978845.1"/>
    <property type="molecule type" value="Genomic_DNA"/>
</dbReference>
<protein>
    <submittedName>
        <fullName evidence="3">PepSY domain-containing protein</fullName>
    </submittedName>
</protein>
<feature type="domain" description="PepSY" evidence="2">
    <location>
        <begin position="67"/>
        <end position="126"/>
    </location>
</feature>
<evidence type="ECO:0000313" key="3">
    <source>
        <dbReference type="EMBL" id="MBD7978845.1"/>
    </source>
</evidence>
<dbReference type="Proteomes" id="UP000611945">
    <property type="component" value="Unassembled WGS sequence"/>
</dbReference>
<dbReference type="InterPro" id="IPR025711">
    <property type="entry name" value="PepSY"/>
</dbReference>
<evidence type="ECO:0000313" key="4">
    <source>
        <dbReference type="Proteomes" id="UP000611945"/>
    </source>
</evidence>
<keyword evidence="4" id="KW-1185">Reference proteome</keyword>
<dbReference type="Pfam" id="PF03413">
    <property type="entry name" value="PepSY"/>
    <property type="match status" value="1"/>
</dbReference>
<name>A0ABR8TSV6_9PSED</name>
<organism evidence="3 4">
    <name type="scientific">Serpens gallinarum</name>
    <dbReference type="NCBI Taxonomy" id="2763075"/>
    <lineage>
        <taxon>Bacteria</taxon>
        <taxon>Pseudomonadati</taxon>
        <taxon>Pseudomonadota</taxon>
        <taxon>Gammaproteobacteria</taxon>
        <taxon>Pseudomonadales</taxon>
        <taxon>Pseudomonadaceae</taxon>
        <taxon>Pseudomonas</taxon>
    </lineage>
</organism>
<gene>
    <name evidence="3" type="ORF">H9642_16810</name>
</gene>
<reference evidence="3 4" key="1">
    <citation type="submission" date="2020-08" db="EMBL/GenBank/DDBJ databases">
        <title>A Genomic Blueprint of the Chicken Gut Microbiome.</title>
        <authorList>
            <person name="Gilroy R."/>
            <person name="Ravi A."/>
            <person name="Getino M."/>
            <person name="Pursley I."/>
            <person name="Horton D.L."/>
            <person name="Alikhan N.-F."/>
            <person name="Baker D."/>
            <person name="Gharbi K."/>
            <person name="Hall N."/>
            <person name="Watson M."/>
            <person name="Adriaenssens E.M."/>
            <person name="Foster-Nyarko E."/>
            <person name="Jarju S."/>
            <person name="Secka A."/>
            <person name="Antonio M."/>
            <person name="Oren A."/>
            <person name="Chaudhuri R."/>
            <person name="La Ragione R.M."/>
            <person name="Hildebrand F."/>
            <person name="Pallen M.J."/>
        </authorList>
    </citation>
    <scope>NUCLEOTIDE SEQUENCE [LARGE SCALE GENOMIC DNA]</scope>
    <source>
        <strain evidence="3 4">Sa2CUA2</strain>
    </source>
</reference>